<proteinExistence type="predicted"/>
<evidence type="ECO:0000256" key="1">
    <source>
        <dbReference type="SAM" id="MobiDB-lite"/>
    </source>
</evidence>
<name>A0A8S5RDF9_9VIRU</name>
<sequence length="122" mass="13207">MVEYVAKNDTVWNFKFYRKGEKVEAGTQLDDNTNFERVDGSAKKPVAASANTGATISKEDEIALRTRAKELKIASWHNKAVKTLQAEIAEAEAKLAAPAVETAGEGEQVKPETEADGATPKN</sequence>
<protein>
    <submittedName>
        <fullName evidence="2">Uncharacterized protein</fullName>
    </submittedName>
</protein>
<reference evidence="2" key="1">
    <citation type="journal article" date="2021" name="Proc. Natl. Acad. Sci. U.S.A.">
        <title>A Catalog of Tens of Thousands of Viruses from Human Metagenomes Reveals Hidden Associations with Chronic Diseases.</title>
        <authorList>
            <person name="Tisza M.J."/>
            <person name="Buck C.B."/>
        </authorList>
    </citation>
    <scope>NUCLEOTIDE SEQUENCE</scope>
    <source>
        <strain evidence="2">Ctd0M1</strain>
    </source>
</reference>
<evidence type="ECO:0000313" key="2">
    <source>
        <dbReference type="EMBL" id="DAE29446.1"/>
    </source>
</evidence>
<organism evidence="2">
    <name type="scientific">virus sp. ctd0M1</name>
    <dbReference type="NCBI Taxonomy" id="2827993"/>
    <lineage>
        <taxon>Viruses</taxon>
    </lineage>
</organism>
<feature type="region of interest" description="Disordered" evidence="1">
    <location>
        <begin position="99"/>
        <end position="122"/>
    </location>
</feature>
<accession>A0A8S5RDF9</accession>
<dbReference type="EMBL" id="BK059094">
    <property type="protein sequence ID" value="DAE29446.1"/>
    <property type="molecule type" value="Genomic_DNA"/>
</dbReference>